<keyword evidence="4" id="KW-1185">Reference proteome</keyword>
<keyword evidence="2" id="KW-1133">Transmembrane helix</keyword>
<protein>
    <submittedName>
        <fullName evidence="3">Uncharacterized protein</fullName>
    </submittedName>
</protein>
<dbReference type="Proteomes" id="UP000283634">
    <property type="component" value="Unassembled WGS sequence"/>
</dbReference>
<feature type="compositionally biased region" description="Polar residues" evidence="1">
    <location>
        <begin position="183"/>
        <end position="196"/>
    </location>
</feature>
<dbReference type="RefSeq" id="XP_029235032.1">
    <property type="nucleotide sequence ID" value="XM_029385106.1"/>
</dbReference>
<sequence>MTPPSLRLSFAMVVLLRWLLGGLEHVLIVLLPVLKLRHLQAWRLHMHSGGGEVVPGEVTARLPRCRLFRFTAVDVNPALPASAPRSPPRQSCDRTCCQRDSVVGKTACGSLSFPLSFSKLRSNFPLGVRAGFGLIVGGHRRTWVRRIPPAARQHTGHRGTAQPATHLQRRPRAPPLQPPQRLSSVRHNQPSTLCDM</sequence>
<reference evidence="3 4" key="1">
    <citation type="journal article" date="2018" name="BMC Genomics">
        <title>Genomic comparison of Trypanosoma conorhini and Trypanosoma rangeli to Trypanosoma cruzi strains of high and low virulence.</title>
        <authorList>
            <person name="Bradwell K.R."/>
            <person name="Koparde V.N."/>
            <person name="Matveyev A.V."/>
            <person name="Serrano M.G."/>
            <person name="Alves J.M."/>
            <person name="Parikh H."/>
            <person name="Huang B."/>
            <person name="Lee V."/>
            <person name="Espinosa-Alvarez O."/>
            <person name="Ortiz P.A."/>
            <person name="Costa-Martins A.G."/>
            <person name="Teixeira M.M."/>
            <person name="Buck G.A."/>
        </authorList>
    </citation>
    <scope>NUCLEOTIDE SEQUENCE [LARGE SCALE GENOMIC DNA]</scope>
    <source>
        <strain evidence="3 4">AM80</strain>
    </source>
</reference>
<name>A0A422N134_TRYRA</name>
<feature type="transmembrane region" description="Helical" evidence="2">
    <location>
        <begin position="12"/>
        <end position="34"/>
    </location>
</feature>
<evidence type="ECO:0000313" key="3">
    <source>
        <dbReference type="EMBL" id="RNE99149.1"/>
    </source>
</evidence>
<keyword evidence="2" id="KW-0812">Transmembrane</keyword>
<dbReference type="EMBL" id="MKGL01000406">
    <property type="protein sequence ID" value="RNE99149.1"/>
    <property type="molecule type" value="Genomic_DNA"/>
</dbReference>
<keyword evidence="2" id="KW-0472">Membrane</keyword>
<evidence type="ECO:0000256" key="1">
    <source>
        <dbReference type="SAM" id="MobiDB-lite"/>
    </source>
</evidence>
<accession>A0A422N134</accession>
<feature type="region of interest" description="Disordered" evidence="1">
    <location>
        <begin position="148"/>
        <end position="196"/>
    </location>
</feature>
<organism evidence="3 4">
    <name type="scientific">Trypanosoma rangeli</name>
    <dbReference type="NCBI Taxonomy" id="5698"/>
    <lineage>
        <taxon>Eukaryota</taxon>
        <taxon>Discoba</taxon>
        <taxon>Euglenozoa</taxon>
        <taxon>Kinetoplastea</taxon>
        <taxon>Metakinetoplastina</taxon>
        <taxon>Trypanosomatida</taxon>
        <taxon>Trypanosomatidae</taxon>
        <taxon>Trypanosoma</taxon>
        <taxon>Herpetosoma</taxon>
    </lineage>
</organism>
<proteinExistence type="predicted"/>
<dbReference type="GeneID" id="40332287"/>
<evidence type="ECO:0000256" key="2">
    <source>
        <dbReference type="SAM" id="Phobius"/>
    </source>
</evidence>
<gene>
    <name evidence="3" type="ORF">TraAM80_08354</name>
</gene>
<evidence type="ECO:0000313" key="4">
    <source>
        <dbReference type="Proteomes" id="UP000283634"/>
    </source>
</evidence>
<comment type="caution">
    <text evidence="3">The sequence shown here is derived from an EMBL/GenBank/DDBJ whole genome shotgun (WGS) entry which is preliminary data.</text>
</comment>
<dbReference type="AlphaFoldDB" id="A0A422N134"/>